<dbReference type="PROSITE" id="PS51063">
    <property type="entry name" value="HTH_CRP_2"/>
    <property type="match status" value="1"/>
</dbReference>
<accession>A0AB38G3Q0</accession>
<evidence type="ECO:0000313" key="6">
    <source>
        <dbReference type="Proteomes" id="UP000251313"/>
    </source>
</evidence>
<organism evidence="5 6">
    <name type="scientific">Yokenella regensburgei</name>
    <dbReference type="NCBI Taxonomy" id="158877"/>
    <lineage>
        <taxon>Bacteria</taxon>
        <taxon>Pseudomonadati</taxon>
        <taxon>Pseudomonadota</taxon>
        <taxon>Gammaproteobacteria</taxon>
        <taxon>Enterobacterales</taxon>
        <taxon>Enterobacteriaceae</taxon>
        <taxon>Yokenella</taxon>
    </lineage>
</organism>
<dbReference type="Pfam" id="PF13545">
    <property type="entry name" value="HTH_Crp_2"/>
    <property type="match status" value="1"/>
</dbReference>
<keyword evidence="3" id="KW-0804">Transcription</keyword>
<gene>
    <name evidence="5" type="primary">fnr_2</name>
    <name evidence="5" type="ORF">NCTC11967_04340</name>
</gene>
<dbReference type="InterPro" id="IPR012318">
    <property type="entry name" value="HTH_CRP"/>
</dbReference>
<dbReference type="SUPFAM" id="SSF46785">
    <property type="entry name" value="Winged helix' DNA-binding domain"/>
    <property type="match status" value="1"/>
</dbReference>
<dbReference type="CDD" id="cd00038">
    <property type="entry name" value="CAP_ED"/>
    <property type="match status" value="1"/>
</dbReference>
<dbReference type="GO" id="GO:0003677">
    <property type="term" value="F:DNA binding"/>
    <property type="evidence" value="ECO:0007669"/>
    <property type="project" value="UniProtKB-KW"/>
</dbReference>
<dbReference type="SUPFAM" id="SSF51206">
    <property type="entry name" value="cAMP-binding domain-like"/>
    <property type="match status" value="1"/>
</dbReference>
<evidence type="ECO:0000256" key="2">
    <source>
        <dbReference type="ARBA" id="ARBA00023125"/>
    </source>
</evidence>
<dbReference type="GO" id="GO:0006355">
    <property type="term" value="P:regulation of DNA-templated transcription"/>
    <property type="evidence" value="ECO:0007669"/>
    <property type="project" value="InterPro"/>
</dbReference>
<keyword evidence="2" id="KW-0238">DNA-binding</keyword>
<dbReference type="InterPro" id="IPR000595">
    <property type="entry name" value="cNMP-bd_dom"/>
</dbReference>
<dbReference type="EMBL" id="UAVL01000021">
    <property type="protein sequence ID" value="SQA65312.1"/>
    <property type="molecule type" value="Genomic_DNA"/>
</dbReference>
<dbReference type="InterPro" id="IPR036388">
    <property type="entry name" value="WH-like_DNA-bd_sf"/>
</dbReference>
<dbReference type="AlphaFoldDB" id="A0AB38G3Q0"/>
<dbReference type="Proteomes" id="UP000251313">
    <property type="component" value="Unassembled WGS sequence"/>
</dbReference>
<evidence type="ECO:0000313" key="5">
    <source>
        <dbReference type="EMBL" id="SQA65312.1"/>
    </source>
</evidence>
<dbReference type="InterPro" id="IPR018490">
    <property type="entry name" value="cNMP-bd_dom_sf"/>
</dbReference>
<reference evidence="5 6" key="1">
    <citation type="submission" date="2018-06" db="EMBL/GenBank/DDBJ databases">
        <authorList>
            <consortium name="Pathogen Informatics"/>
            <person name="Doyle S."/>
        </authorList>
    </citation>
    <scope>NUCLEOTIDE SEQUENCE [LARGE SCALE GENOMIC DNA]</scope>
    <source>
        <strain evidence="5 6">NCTC11967</strain>
    </source>
</reference>
<proteinExistence type="predicted"/>
<feature type="domain" description="HTH crp-type" evidence="4">
    <location>
        <begin position="129"/>
        <end position="202"/>
    </location>
</feature>
<keyword evidence="1" id="KW-0805">Transcription regulation</keyword>
<evidence type="ECO:0000256" key="1">
    <source>
        <dbReference type="ARBA" id="ARBA00023015"/>
    </source>
</evidence>
<evidence type="ECO:0000256" key="3">
    <source>
        <dbReference type="ARBA" id="ARBA00023163"/>
    </source>
</evidence>
<dbReference type="InterPro" id="IPR014710">
    <property type="entry name" value="RmlC-like_jellyroll"/>
</dbReference>
<dbReference type="InterPro" id="IPR036390">
    <property type="entry name" value="WH_DNA-bd_sf"/>
</dbReference>
<evidence type="ECO:0000259" key="4">
    <source>
        <dbReference type="PROSITE" id="PS51063"/>
    </source>
</evidence>
<name>A0AB38G3Q0_9ENTR</name>
<dbReference type="Gene3D" id="2.60.120.10">
    <property type="entry name" value="Jelly Rolls"/>
    <property type="match status" value="1"/>
</dbReference>
<protein>
    <submittedName>
        <fullName evidence="5">Fumarate and nitrate reduction regulatory protein</fullName>
    </submittedName>
</protein>
<sequence>MFRSPLRDIIRQRPSLQYGKKKHLWRAGDKRSGLWLIKFGAVKTFYLNTSGEVHITGFYLPGEYIGVDELPGELHQGYAQVIDDCAVHNLPPTQLSEFMGTSDGRQYVYQMISEHLRLNKARFHQLRHMSAGEKLAHFIYDLAVRYGYPGYIRREFRLPVLRCDIANYIGVTPETVAREIVRLVAAGAFRFSGRNISALRPSVLVQLAGGTLPNQNDEQSLTEIRRAGYGQ</sequence>
<dbReference type="Pfam" id="PF00027">
    <property type="entry name" value="cNMP_binding"/>
    <property type="match status" value="1"/>
</dbReference>
<dbReference type="Gene3D" id="1.10.10.10">
    <property type="entry name" value="Winged helix-like DNA-binding domain superfamily/Winged helix DNA-binding domain"/>
    <property type="match status" value="1"/>
</dbReference>
<comment type="caution">
    <text evidence="5">The sequence shown here is derived from an EMBL/GenBank/DDBJ whole genome shotgun (WGS) entry which is preliminary data.</text>
</comment>